<proteinExistence type="predicted"/>
<dbReference type="AlphaFoldDB" id="A0A0J0XQR5"/>
<sequence length="227" mass="24130">MASHLSSYCSYLPAILSLHGIPPMHNGPCVASSHQIIWVDLRSETLSSFDTVLRRLGSPLKRVTYIAPSPLPPSLHPQSTPNAPQPPLFSPEPTLSPTVASVRSALSSSPKALVVLDGLSELLDMGFSAISIFQAIRAVLADVRTSGGCLISTAHENEDLTRRLIRLGPWWRVSGLTPRSGEVSGEISAVPVPAGVGPAVSRDKAVQFRLEPAAVRAFPKGTGRGYL</sequence>
<organism evidence="2 3">
    <name type="scientific">Cutaneotrichosporon oleaginosum</name>
    <dbReference type="NCBI Taxonomy" id="879819"/>
    <lineage>
        <taxon>Eukaryota</taxon>
        <taxon>Fungi</taxon>
        <taxon>Dikarya</taxon>
        <taxon>Basidiomycota</taxon>
        <taxon>Agaricomycotina</taxon>
        <taxon>Tremellomycetes</taxon>
        <taxon>Trichosporonales</taxon>
        <taxon>Trichosporonaceae</taxon>
        <taxon>Cutaneotrichosporon</taxon>
    </lineage>
</organism>
<reference evidence="2 3" key="1">
    <citation type="submission" date="2015-03" db="EMBL/GenBank/DDBJ databases">
        <title>Genomics and transcriptomics of the oil-accumulating basidiomycete yeast T. oleaginosus allow insights into substrate utilization and the diverse evolutionary trajectories of mating systems in fungi.</title>
        <authorList>
            <consortium name="DOE Joint Genome Institute"/>
            <person name="Kourist R."/>
            <person name="Kracht O."/>
            <person name="Bracharz F."/>
            <person name="Lipzen A."/>
            <person name="Nolan M."/>
            <person name="Ohm R."/>
            <person name="Grigoriev I."/>
            <person name="Sun S."/>
            <person name="Heitman J."/>
            <person name="Bruck T."/>
            <person name="Nowrousian M."/>
        </authorList>
    </citation>
    <scope>NUCLEOTIDE SEQUENCE [LARGE SCALE GENOMIC DNA]</scope>
    <source>
        <strain evidence="2 3">IBC0246</strain>
    </source>
</reference>
<dbReference type="RefSeq" id="XP_018279908.1">
    <property type="nucleotide sequence ID" value="XM_018422795.1"/>
</dbReference>
<dbReference type="Proteomes" id="UP000053611">
    <property type="component" value="Unassembled WGS sequence"/>
</dbReference>
<evidence type="ECO:0000313" key="3">
    <source>
        <dbReference type="Proteomes" id="UP000053611"/>
    </source>
</evidence>
<evidence type="ECO:0008006" key="4">
    <source>
        <dbReference type="Google" id="ProtNLM"/>
    </source>
</evidence>
<gene>
    <name evidence="2" type="ORF">CC85DRAFT_284562</name>
</gene>
<evidence type="ECO:0000313" key="2">
    <source>
        <dbReference type="EMBL" id="KLT43417.1"/>
    </source>
</evidence>
<dbReference type="OrthoDB" id="9995306at2759"/>
<evidence type="ECO:0000256" key="1">
    <source>
        <dbReference type="SAM" id="MobiDB-lite"/>
    </source>
</evidence>
<name>A0A0J0XQR5_9TREE</name>
<protein>
    <recommendedName>
        <fullName evidence="4">Elongator complex protein 5</fullName>
    </recommendedName>
</protein>
<dbReference type="EMBL" id="KQ087195">
    <property type="protein sequence ID" value="KLT43417.1"/>
    <property type="molecule type" value="Genomic_DNA"/>
</dbReference>
<dbReference type="STRING" id="879819.A0A0J0XQR5"/>
<feature type="region of interest" description="Disordered" evidence="1">
    <location>
        <begin position="71"/>
        <end position="90"/>
    </location>
</feature>
<keyword evidence="3" id="KW-1185">Reference proteome</keyword>
<dbReference type="GeneID" id="28983398"/>
<accession>A0A0J0XQR5</accession>